<evidence type="ECO:0000256" key="1">
    <source>
        <dbReference type="ARBA" id="ARBA00022679"/>
    </source>
</evidence>
<proteinExistence type="inferred from homology"/>
<feature type="transmembrane region" description="Helical" evidence="5">
    <location>
        <begin position="64"/>
        <end position="88"/>
    </location>
</feature>
<keyword evidence="5" id="KW-0472">Membrane</keyword>
<dbReference type="Proteomes" id="UP000499080">
    <property type="component" value="Unassembled WGS sequence"/>
</dbReference>
<dbReference type="CDD" id="cd01428">
    <property type="entry name" value="ADK"/>
    <property type="match status" value="1"/>
</dbReference>
<evidence type="ECO:0000256" key="4">
    <source>
        <dbReference type="RuleBase" id="RU003330"/>
    </source>
</evidence>
<comment type="caution">
    <text evidence="6">The sequence shown here is derived from an EMBL/GenBank/DDBJ whole genome shotgun (WGS) entry which is preliminary data.</text>
</comment>
<accession>A0A4Y2IZ41</accession>
<dbReference type="GO" id="GO:0005524">
    <property type="term" value="F:ATP binding"/>
    <property type="evidence" value="ECO:0007669"/>
    <property type="project" value="InterPro"/>
</dbReference>
<dbReference type="GO" id="GO:0019205">
    <property type="term" value="F:nucleobase-containing compound kinase activity"/>
    <property type="evidence" value="ECO:0007669"/>
    <property type="project" value="InterPro"/>
</dbReference>
<evidence type="ECO:0000256" key="5">
    <source>
        <dbReference type="SAM" id="Phobius"/>
    </source>
</evidence>
<dbReference type="SUPFAM" id="SSF52540">
    <property type="entry name" value="P-loop containing nucleoside triphosphate hydrolases"/>
    <property type="match status" value="1"/>
</dbReference>
<keyword evidence="1 4" id="KW-0808">Transferase</keyword>
<keyword evidence="5" id="KW-1133">Transmembrane helix</keyword>
<dbReference type="PRINTS" id="PR00094">
    <property type="entry name" value="ADENYLTKNASE"/>
</dbReference>
<keyword evidence="5" id="KW-0812">Transmembrane</keyword>
<dbReference type="InterPro" id="IPR000850">
    <property type="entry name" value="Adenylat/UMP-CMP_kin"/>
</dbReference>
<evidence type="ECO:0000313" key="6">
    <source>
        <dbReference type="EMBL" id="GBM82166.1"/>
    </source>
</evidence>
<reference evidence="6 7" key="1">
    <citation type="journal article" date="2019" name="Sci. Rep.">
        <title>Orb-weaving spider Araneus ventricosus genome elucidates the spidroin gene catalogue.</title>
        <authorList>
            <person name="Kono N."/>
            <person name="Nakamura H."/>
            <person name="Ohtoshi R."/>
            <person name="Moran D.A.P."/>
            <person name="Shinohara A."/>
            <person name="Yoshida Y."/>
            <person name="Fujiwara M."/>
            <person name="Mori M."/>
            <person name="Tomita M."/>
            <person name="Arakawa K."/>
        </authorList>
    </citation>
    <scope>NUCLEOTIDE SEQUENCE [LARGE SCALE GENOMIC DNA]</scope>
</reference>
<dbReference type="OrthoDB" id="442176at2759"/>
<evidence type="ECO:0000313" key="7">
    <source>
        <dbReference type="Proteomes" id="UP000499080"/>
    </source>
</evidence>
<evidence type="ECO:0000256" key="2">
    <source>
        <dbReference type="ARBA" id="ARBA00022741"/>
    </source>
</evidence>
<keyword evidence="3 4" id="KW-0418">Kinase</keyword>
<comment type="similarity">
    <text evidence="4">Belongs to the adenylate kinase family.</text>
</comment>
<dbReference type="Pfam" id="PF00406">
    <property type="entry name" value="ADK"/>
    <property type="match status" value="1"/>
</dbReference>
<sequence length="89" mass="9479">MAEIKVPVIFVIGGPGSGKGTQCERIVQKYGFTHLSTGDLLRDEVNSGSLRGERLTDIMKKGQLVPNVSTLGILSIFIKGFATVISALC</sequence>
<dbReference type="Gene3D" id="3.40.50.300">
    <property type="entry name" value="P-loop containing nucleotide triphosphate hydrolases"/>
    <property type="match status" value="1"/>
</dbReference>
<keyword evidence="7" id="KW-1185">Reference proteome</keyword>
<name>A0A4Y2IZ41_ARAVE</name>
<organism evidence="6 7">
    <name type="scientific">Araneus ventricosus</name>
    <name type="common">Orbweaver spider</name>
    <name type="synonym">Epeira ventricosa</name>
    <dbReference type="NCBI Taxonomy" id="182803"/>
    <lineage>
        <taxon>Eukaryota</taxon>
        <taxon>Metazoa</taxon>
        <taxon>Ecdysozoa</taxon>
        <taxon>Arthropoda</taxon>
        <taxon>Chelicerata</taxon>
        <taxon>Arachnida</taxon>
        <taxon>Araneae</taxon>
        <taxon>Araneomorphae</taxon>
        <taxon>Entelegynae</taxon>
        <taxon>Araneoidea</taxon>
        <taxon>Araneidae</taxon>
        <taxon>Araneus</taxon>
    </lineage>
</organism>
<evidence type="ECO:0000256" key="3">
    <source>
        <dbReference type="ARBA" id="ARBA00022777"/>
    </source>
</evidence>
<protein>
    <submittedName>
        <fullName evidence="6">Adenylate kinase isoenzyme 1</fullName>
    </submittedName>
</protein>
<keyword evidence="2" id="KW-0547">Nucleotide-binding</keyword>
<dbReference type="AlphaFoldDB" id="A0A4Y2IZ41"/>
<dbReference type="InterPro" id="IPR027417">
    <property type="entry name" value="P-loop_NTPase"/>
</dbReference>
<dbReference type="GO" id="GO:0006139">
    <property type="term" value="P:nucleobase-containing compound metabolic process"/>
    <property type="evidence" value="ECO:0007669"/>
    <property type="project" value="InterPro"/>
</dbReference>
<dbReference type="EMBL" id="BGPR01002992">
    <property type="protein sequence ID" value="GBM82166.1"/>
    <property type="molecule type" value="Genomic_DNA"/>
</dbReference>
<gene>
    <name evidence="6" type="primary">AK1</name>
    <name evidence="6" type="ORF">AVEN_141334_1</name>
</gene>
<dbReference type="PANTHER" id="PTHR23359">
    <property type="entry name" value="NUCLEOTIDE KINASE"/>
    <property type="match status" value="1"/>
</dbReference>